<evidence type="ECO:0000313" key="8">
    <source>
        <dbReference type="Proteomes" id="UP000521943"/>
    </source>
</evidence>
<evidence type="ECO:0000313" key="7">
    <source>
        <dbReference type="EMBL" id="KAF6746794.1"/>
    </source>
</evidence>
<feature type="region of interest" description="Disordered" evidence="5">
    <location>
        <begin position="313"/>
        <end position="332"/>
    </location>
</feature>
<dbReference type="GO" id="GO:0007189">
    <property type="term" value="P:adenylate cyclase-activating G protein-coupled receptor signaling pathway"/>
    <property type="evidence" value="ECO:0007669"/>
    <property type="project" value="TreeGrafter"/>
</dbReference>
<evidence type="ECO:0000256" key="2">
    <source>
        <dbReference type="ARBA" id="ARBA00022692"/>
    </source>
</evidence>
<dbReference type="EMBL" id="JACGCI010000089">
    <property type="protein sequence ID" value="KAF6746794.1"/>
    <property type="molecule type" value="Genomic_DNA"/>
</dbReference>
<sequence>MSIIMLIAYKLYRTVLNVRRARASDDACDSSLFLSLMLGEALRATGKIMSVRWIVEAKIIAPTVFCTAQGLIQLIGTNIIDWSTLAITIQTWVILVAQWNAPVHFAKYLTLAVWVIVTLIVGITFGVRGLDIIGPAGSWCWITSAHKDEQIAAEYFWMWMILILTIVFYGIDVLVIRGYLALDGRFQLHWVSRDRVQLNLTQADTLAEREKRQMALQLFFYPVVYFVTVLPQSITRWMAFSGHKVPHQAAAFTNCLFCLSGLFNVILFFVTRPQLITGGDIEQHETKQQRHMHHRPQHGQLPLNSPSEKLVLHSGHHADGSQNTNGNGRELFLDTGYKSSEVRGRQQFASGSESASGISPLHRNASHSPGYLEDDDDEGHLPPM</sequence>
<keyword evidence="3 6" id="KW-1133">Transmembrane helix</keyword>
<name>A0A8H6LYJ8_9AGAR</name>
<feature type="transmembrane region" description="Helical" evidence="6">
    <location>
        <begin position="251"/>
        <end position="270"/>
    </location>
</feature>
<feature type="transmembrane region" description="Helical" evidence="6">
    <location>
        <begin position="59"/>
        <end position="76"/>
    </location>
</feature>
<protein>
    <recommendedName>
        <fullName evidence="9">Glucose receptor Git3 N-terminal domain-containing protein</fullName>
    </recommendedName>
</protein>
<evidence type="ECO:0000256" key="4">
    <source>
        <dbReference type="ARBA" id="ARBA00023136"/>
    </source>
</evidence>
<dbReference type="PANTHER" id="PTHR23112">
    <property type="entry name" value="G PROTEIN-COUPLED RECEPTOR 157-RELATED"/>
    <property type="match status" value="1"/>
</dbReference>
<proteinExistence type="predicted"/>
<dbReference type="GO" id="GO:0005886">
    <property type="term" value="C:plasma membrane"/>
    <property type="evidence" value="ECO:0007669"/>
    <property type="project" value="TreeGrafter"/>
</dbReference>
<feature type="transmembrane region" description="Helical" evidence="6">
    <location>
        <begin position="218"/>
        <end position="239"/>
    </location>
</feature>
<keyword evidence="8" id="KW-1185">Reference proteome</keyword>
<keyword evidence="4 6" id="KW-0472">Membrane</keyword>
<feature type="transmembrane region" description="Helical" evidence="6">
    <location>
        <begin position="156"/>
        <end position="180"/>
    </location>
</feature>
<comment type="subcellular location">
    <subcellularLocation>
        <location evidence="1">Membrane</location>
        <topology evidence="1">Multi-pass membrane protein</topology>
    </subcellularLocation>
</comment>
<evidence type="ECO:0000256" key="6">
    <source>
        <dbReference type="SAM" id="Phobius"/>
    </source>
</evidence>
<dbReference type="SUPFAM" id="SSF81321">
    <property type="entry name" value="Family A G protein-coupled receptor-like"/>
    <property type="match status" value="1"/>
</dbReference>
<feature type="region of interest" description="Disordered" evidence="5">
    <location>
        <begin position="345"/>
        <end position="384"/>
    </location>
</feature>
<accession>A0A8H6LYJ8</accession>
<dbReference type="AlphaFoldDB" id="A0A8H6LYJ8"/>
<feature type="region of interest" description="Disordered" evidence="5">
    <location>
        <begin position="284"/>
        <end position="307"/>
    </location>
</feature>
<organism evidence="7 8">
    <name type="scientific">Ephemerocybe angulata</name>
    <dbReference type="NCBI Taxonomy" id="980116"/>
    <lineage>
        <taxon>Eukaryota</taxon>
        <taxon>Fungi</taxon>
        <taxon>Dikarya</taxon>
        <taxon>Basidiomycota</taxon>
        <taxon>Agaricomycotina</taxon>
        <taxon>Agaricomycetes</taxon>
        <taxon>Agaricomycetidae</taxon>
        <taxon>Agaricales</taxon>
        <taxon>Agaricineae</taxon>
        <taxon>Psathyrellaceae</taxon>
        <taxon>Ephemerocybe</taxon>
    </lineage>
</organism>
<evidence type="ECO:0008006" key="9">
    <source>
        <dbReference type="Google" id="ProtNLM"/>
    </source>
</evidence>
<dbReference type="GO" id="GO:0004930">
    <property type="term" value="F:G protein-coupled receptor activity"/>
    <property type="evidence" value="ECO:0007669"/>
    <property type="project" value="TreeGrafter"/>
</dbReference>
<comment type="caution">
    <text evidence="7">The sequence shown here is derived from an EMBL/GenBank/DDBJ whole genome shotgun (WGS) entry which is preliminary data.</text>
</comment>
<dbReference type="Gene3D" id="1.20.1070.10">
    <property type="entry name" value="Rhodopsin 7-helix transmembrane proteins"/>
    <property type="match status" value="1"/>
</dbReference>
<gene>
    <name evidence="7" type="ORF">DFP72DRAFT_1076120</name>
</gene>
<feature type="transmembrane region" description="Helical" evidence="6">
    <location>
        <begin position="82"/>
        <end position="101"/>
    </location>
</feature>
<evidence type="ECO:0000256" key="5">
    <source>
        <dbReference type="SAM" id="MobiDB-lite"/>
    </source>
</evidence>
<evidence type="ECO:0000256" key="3">
    <source>
        <dbReference type="ARBA" id="ARBA00022989"/>
    </source>
</evidence>
<evidence type="ECO:0000256" key="1">
    <source>
        <dbReference type="ARBA" id="ARBA00004141"/>
    </source>
</evidence>
<feature type="transmembrane region" description="Helical" evidence="6">
    <location>
        <begin position="108"/>
        <end position="127"/>
    </location>
</feature>
<dbReference type="OrthoDB" id="100006at2759"/>
<feature type="compositionally biased region" description="Polar residues" evidence="5">
    <location>
        <begin position="347"/>
        <end position="357"/>
    </location>
</feature>
<keyword evidence="2 6" id="KW-0812">Transmembrane</keyword>
<dbReference type="Proteomes" id="UP000521943">
    <property type="component" value="Unassembled WGS sequence"/>
</dbReference>
<dbReference type="PANTHER" id="PTHR23112:SF37">
    <property type="entry name" value="G PROTEIN-COUPLED RECEPTOR GPR1"/>
    <property type="match status" value="1"/>
</dbReference>
<reference evidence="7 8" key="1">
    <citation type="submission" date="2020-07" db="EMBL/GenBank/DDBJ databases">
        <title>Comparative genomics of pyrophilous fungi reveals a link between fire events and developmental genes.</title>
        <authorList>
            <consortium name="DOE Joint Genome Institute"/>
            <person name="Steindorff A.S."/>
            <person name="Carver A."/>
            <person name="Calhoun S."/>
            <person name="Stillman K."/>
            <person name="Liu H."/>
            <person name="Lipzen A."/>
            <person name="Pangilinan J."/>
            <person name="Labutti K."/>
            <person name="Bruns T.D."/>
            <person name="Grigoriev I.V."/>
        </authorList>
    </citation>
    <scope>NUCLEOTIDE SEQUENCE [LARGE SCALE GENOMIC DNA]</scope>
    <source>
        <strain evidence="7 8">CBS 144469</strain>
    </source>
</reference>